<feature type="compositionally biased region" description="Gly residues" evidence="1">
    <location>
        <begin position="1"/>
        <end position="12"/>
    </location>
</feature>
<protein>
    <submittedName>
        <fullName evidence="2">Uncharacterized protein</fullName>
    </submittedName>
</protein>
<feature type="compositionally biased region" description="Basic and acidic residues" evidence="1">
    <location>
        <begin position="21"/>
        <end position="35"/>
    </location>
</feature>
<accession>A0A6J4MVZ3</accession>
<dbReference type="EMBL" id="CADCTV010000956">
    <property type="protein sequence ID" value="CAA9370481.1"/>
    <property type="molecule type" value="Genomic_DNA"/>
</dbReference>
<evidence type="ECO:0000313" key="2">
    <source>
        <dbReference type="EMBL" id="CAA9370481.1"/>
    </source>
</evidence>
<name>A0A6J4MVZ3_9BACT</name>
<evidence type="ECO:0000256" key="1">
    <source>
        <dbReference type="SAM" id="MobiDB-lite"/>
    </source>
</evidence>
<feature type="region of interest" description="Disordered" evidence="1">
    <location>
        <begin position="1"/>
        <end position="179"/>
    </location>
</feature>
<feature type="non-terminal residue" evidence="2">
    <location>
        <position position="1"/>
    </location>
</feature>
<gene>
    <name evidence="2" type="ORF">AVDCRST_MAG89-4553</name>
</gene>
<dbReference type="AlphaFoldDB" id="A0A6J4MVZ3"/>
<proteinExistence type="predicted"/>
<organism evidence="2">
    <name type="scientific">uncultured Gemmatimonadota bacterium</name>
    <dbReference type="NCBI Taxonomy" id="203437"/>
    <lineage>
        <taxon>Bacteria</taxon>
        <taxon>Pseudomonadati</taxon>
        <taxon>Gemmatimonadota</taxon>
        <taxon>environmental samples</taxon>
    </lineage>
</organism>
<reference evidence="2" key="1">
    <citation type="submission" date="2020-02" db="EMBL/GenBank/DDBJ databases">
        <authorList>
            <person name="Meier V. D."/>
        </authorList>
    </citation>
    <scope>NUCLEOTIDE SEQUENCE</scope>
    <source>
        <strain evidence="2">AVDCRST_MAG89</strain>
    </source>
</reference>
<feature type="compositionally biased region" description="Basic and acidic residues" evidence="1">
    <location>
        <begin position="72"/>
        <end position="93"/>
    </location>
</feature>
<feature type="non-terminal residue" evidence="2">
    <location>
        <position position="179"/>
    </location>
</feature>
<sequence>ERTARGGAGAFPGGRVRRRGRAEGSRFAGDDDGREHHRSRRGTGAQRQPRRPAGADDGRRTPVGGQQLRGHRVGELPRHRPADGDLDSGDYRPRGNAAAERGRGAGHLPAARHRGGAHRAADRGGRQRGRPHRHAEPAPGHGAERAARAGGQGPELRPRHPAHGLLAPVQVGAPAPHGL</sequence>